<dbReference type="Bgee" id="ENSMODG00000015698">
    <property type="expression patterns" value="Expressed in testis and 2 other cell types or tissues"/>
</dbReference>
<reference evidence="3" key="1">
    <citation type="journal article" date="2007" name="Nature">
        <title>Genome of the marsupial Monodelphis domestica reveals innovation in non-coding sequences.</title>
        <authorList>
            <person name="Mikkelsen T.S."/>
            <person name="Wakefield M.J."/>
            <person name="Aken B."/>
            <person name="Amemiya C.T."/>
            <person name="Chang J.L."/>
            <person name="Duke S."/>
            <person name="Garber M."/>
            <person name="Gentles A.J."/>
            <person name="Goodstadt L."/>
            <person name="Heger A."/>
            <person name="Jurka J."/>
            <person name="Kamal M."/>
            <person name="Mauceli E."/>
            <person name="Searle S.M."/>
            <person name="Sharpe T."/>
            <person name="Baker M.L."/>
            <person name="Batzer M.A."/>
            <person name="Benos P.V."/>
            <person name="Belov K."/>
            <person name="Clamp M."/>
            <person name="Cook A."/>
            <person name="Cuff J."/>
            <person name="Das R."/>
            <person name="Davidow L."/>
            <person name="Deakin J.E."/>
            <person name="Fazzari M.J."/>
            <person name="Glass J.L."/>
            <person name="Grabherr M."/>
            <person name="Greally J.M."/>
            <person name="Gu W."/>
            <person name="Hore T.A."/>
            <person name="Huttley G.A."/>
            <person name="Kleber M."/>
            <person name="Jirtle R.L."/>
            <person name="Koina E."/>
            <person name="Lee J.T."/>
            <person name="Mahony S."/>
            <person name="Marra M.A."/>
            <person name="Miller R.D."/>
            <person name="Nicholls R.D."/>
            <person name="Oda M."/>
            <person name="Papenfuss A.T."/>
            <person name="Parra Z.E."/>
            <person name="Pollock D.D."/>
            <person name="Ray D.A."/>
            <person name="Schein J.E."/>
            <person name="Speed T.P."/>
            <person name="Thompson K."/>
            <person name="VandeBerg J.L."/>
            <person name="Wade C.M."/>
            <person name="Walker J.A."/>
            <person name="Waters P.D."/>
            <person name="Webber C."/>
            <person name="Weidman J.R."/>
            <person name="Xie X."/>
            <person name="Zody M.C."/>
            <person name="Baldwin J."/>
            <person name="Abdouelleil A."/>
            <person name="Abdulkadir J."/>
            <person name="Abebe A."/>
            <person name="Abera B."/>
            <person name="Abreu J."/>
            <person name="Acer S.C."/>
            <person name="Aftuck L."/>
            <person name="Alexander A."/>
            <person name="An P."/>
            <person name="Anderson E."/>
            <person name="Anderson S."/>
            <person name="Arachi H."/>
            <person name="Azer M."/>
            <person name="Bachantsang P."/>
            <person name="Barry A."/>
            <person name="Bayul T."/>
            <person name="Berlin A."/>
            <person name="Bessette D."/>
            <person name="Bloom T."/>
            <person name="Bloom T."/>
            <person name="Boguslavskiy L."/>
            <person name="Bonnet C."/>
            <person name="Boukhgalter B."/>
            <person name="Bourzgui I."/>
            <person name="Brown A."/>
            <person name="Cahill P."/>
            <person name="Channer S."/>
            <person name="Cheshatsang Y."/>
            <person name="Chuda L."/>
            <person name="Citroen M."/>
            <person name="Collymore A."/>
            <person name="Cooke P."/>
            <person name="Costello M."/>
            <person name="D'Aco K."/>
            <person name="Daza R."/>
            <person name="De Haan G."/>
            <person name="DeGray S."/>
            <person name="DeMaso C."/>
            <person name="Dhargay N."/>
            <person name="Dooley K."/>
            <person name="Dooley E."/>
            <person name="Doricent M."/>
            <person name="Dorje P."/>
            <person name="Dorjee K."/>
            <person name="Dupes A."/>
            <person name="Elong R."/>
            <person name="Falk J."/>
            <person name="Farina A."/>
            <person name="Faro S."/>
            <person name="Ferguson D."/>
            <person name="Fisher S."/>
            <person name="Foley C.D."/>
            <person name="Franke A."/>
            <person name="Friedrich D."/>
            <person name="Gadbois L."/>
            <person name="Gearin G."/>
            <person name="Gearin C.R."/>
            <person name="Giannoukos G."/>
            <person name="Goode T."/>
            <person name="Graham J."/>
            <person name="Grandbois E."/>
            <person name="Grewal S."/>
            <person name="Gyaltsen K."/>
            <person name="Hafez N."/>
            <person name="Hagos B."/>
            <person name="Hall J."/>
            <person name="Henson C."/>
            <person name="Hollinger A."/>
            <person name="Honan T."/>
            <person name="Huard M.D."/>
            <person name="Hughes L."/>
            <person name="Hurhula B."/>
            <person name="Husby M.E."/>
            <person name="Kamat A."/>
            <person name="Kanga B."/>
            <person name="Kashin S."/>
            <person name="Khazanovich D."/>
            <person name="Kisner P."/>
            <person name="Lance K."/>
            <person name="Lara M."/>
            <person name="Lee W."/>
            <person name="Lennon N."/>
            <person name="Letendre F."/>
            <person name="LeVine R."/>
            <person name="Lipovsky A."/>
            <person name="Liu X."/>
            <person name="Liu J."/>
            <person name="Liu S."/>
            <person name="Lokyitsang T."/>
            <person name="Lokyitsang Y."/>
            <person name="Lubonja R."/>
            <person name="Lui A."/>
            <person name="MacDonald P."/>
            <person name="Magnisalis V."/>
            <person name="Maru K."/>
            <person name="Matthews C."/>
            <person name="McCusker W."/>
            <person name="McDonough S."/>
            <person name="Mehta T."/>
            <person name="Meldrim J."/>
            <person name="Meneus L."/>
            <person name="Mihai O."/>
            <person name="Mihalev A."/>
            <person name="Mihova T."/>
            <person name="Mittelman R."/>
            <person name="Mlenga V."/>
            <person name="Montmayeur A."/>
            <person name="Mulrain L."/>
            <person name="Navidi A."/>
            <person name="Naylor J."/>
            <person name="Negash T."/>
            <person name="Nguyen T."/>
            <person name="Nguyen N."/>
            <person name="Nicol R."/>
            <person name="Norbu C."/>
            <person name="Norbu N."/>
            <person name="Novod N."/>
            <person name="O'Neill B."/>
            <person name="Osman S."/>
            <person name="Markiewicz E."/>
            <person name="Oyono O.L."/>
            <person name="Patti C."/>
            <person name="Phunkhang P."/>
            <person name="Pierre F."/>
            <person name="Priest M."/>
            <person name="Raghuraman S."/>
            <person name="Rege F."/>
            <person name="Reyes R."/>
            <person name="Rise C."/>
            <person name="Rogov P."/>
            <person name="Ross K."/>
            <person name="Ryan E."/>
            <person name="Settipalli S."/>
            <person name="Shea T."/>
            <person name="Sherpa N."/>
            <person name="Shi L."/>
            <person name="Shih D."/>
            <person name="Sparrow T."/>
            <person name="Spaulding J."/>
            <person name="Stalker J."/>
            <person name="Stange-Thomann N."/>
            <person name="Stavropoulos S."/>
            <person name="Stone C."/>
            <person name="Strader C."/>
            <person name="Tesfaye S."/>
            <person name="Thomson T."/>
            <person name="Thoulutsang Y."/>
            <person name="Thoulutsang D."/>
            <person name="Topham K."/>
            <person name="Topping I."/>
            <person name="Tsamla T."/>
            <person name="Vassiliev H."/>
            <person name="Vo A."/>
            <person name="Wangchuk T."/>
            <person name="Wangdi T."/>
            <person name="Weiand M."/>
            <person name="Wilkinson J."/>
            <person name="Wilson A."/>
            <person name="Yadav S."/>
            <person name="Young G."/>
            <person name="Yu Q."/>
            <person name="Zembek L."/>
            <person name="Zhong D."/>
            <person name="Zimmer A."/>
            <person name="Zwirko Z."/>
            <person name="Jaffe D.B."/>
            <person name="Alvarez P."/>
            <person name="Brockman W."/>
            <person name="Butler J."/>
            <person name="Chin C."/>
            <person name="Gnerre S."/>
            <person name="MacCallum I."/>
            <person name="Graves J.A."/>
            <person name="Ponting C.P."/>
            <person name="Breen M."/>
            <person name="Samollow P.B."/>
            <person name="Lander E.S."/>
            <person name="Lindblad-Toh K."/>
        </authorList>
    </citation>
    <scope>NUCLEOTIDE SEQUENCE [LARGE SCALE GENOMIC DNA]</scope>
</reference>
<feature type="region of interest" description="Disordered" evidence="2">
    <location>
        <begin position="542"/>
        <end position="568"/>
    </location>
</feature>
<feature type="region of interest" description="Disordered" evidence="2">
    <location>
        <begin position="480"/>
        <end position="505"/>
    </location>
</feature>
<dbReference type="STRING" id="13616.ENSMODP00000024782"/>
<feature type="repeat" description="ANK" evidence="1">
    <location>
        <begin position="108"/>
        <end position="140"/>
    </location>
</feature>
<keyword evidence="1" id="KW-0040">ANK repeat</keyword>
<dbReference type="InterPro" id="IPR002110">
    <property type="entry name" value="Ankyrin_rpt"/>
</dbReference>
<evidence type="ECO:0000313" key="4">
    <source>
        <dbReference type="Proteomes" id="UP000002280"/>
    </source>
</evidence>
<feature type="region of interest" description="Disordered" evidence="2">
    <location>
        <begin position="635"/>
        <end position="656"/>
    </location>
</feature>
<feature type="compositionally biased region" description="Acidic residues" evidence="2">
    <location>
        <begin position="808"/>
        <end position="817"/>
    </location>
</feature>
<dbReference type="eggNOG" id="KOG0504">
    <property type="taxonomic scope" value="Eukaryota"/>
</dbReference>
<protein>
    <submittedName>
        <fullName evidence="3">Uncharacterized protein</fullName>
    </submittedName>
</protein>
<dbReference type="GeneTree" id="ENSGT00940000161777"/>
<dbReference type="Ensembl" id="ENSMODT00000025220.4">
    <property type="protein sequence ID" value="ENSMODP00000024782.4"/>
    <property type="gene ID" value="ENSMODG00000015698.4"/>
</dbReference>
<evidence type="ECO:0000313" key="3">
    <source>
        <dbReference type="Ensembl" id="ENSMODP00000024782.4"/>
    </source>
</evidence>
<reference evidence="3" key="3">
    <citation type="submission" date="2025-09" db="UniProtKB">
        <authorList>
            <consortium name="Ensembl"/>
        </authorList>
    </citation>
    <scope>IDENTIFICATION</scope>
</reference>
<organism evidence="3 4">
    <name type="scientific">Monodelphis domestica</name>
    <name type="common">Gray short-tailed opossum</name>
    <dbReference type="NCBI Taxonomy" id="13616"/>
    <lineage>
        <taxon>Eukaryota</taxon>
        <taxon>Metazoa</taxon>
        <taxon>Chordata</taxon>
        <taxon>Craniata</taxon>
        <taxon>Vertebrata</taxon>
        <taxon>Euteleostomi</taxon>
        <taxon>Mammalia</taxon>
        <taxon>Metatheria</taxon>
        <taxon>Didelphimorphia</taxon>
        <taxon>Didelphidae</taxon>
        <taxon>Monodelphis</taxon>
    </lineage>
</organism>
<name>H9H7J2_MONDO</name>
<evidence type="ECO:0000256" key="1">
    <source>
        <dbReference type="PROSITE-ProRule" id="PRU00023"/>
    </source>
</evidence>
<dbReference type="SUPFAM" id="SSF48403">
    <property type="entry name" value="Ankyrin repeat"/>
    <property type="match status" value="1"/>
</dbReference>
<dbReference type="OMA" id="SSHAKVY"/>
<dbReference type="PANTHER" id="PTHR24147">
    <property type="entry name" value="ANKYRIN REPEAT DOMAIN 36-RELATED"/>
    <property type="match status" value="1"/>
</dbReference>
<dbReference type="SMART" id="SM00248">
    <property type="entry name" value="ANK"/>
    <property type="match status" value="5"/>
</dbReference>
<dbReference type="Proteomes" id="UP000002280">
    <property type="component" value="Unplaced"/>
</dbReference>
<feature type="region of interest" description="Disordered" evidence="2">
    <location>
        <begin position="772"/>
        <end position="791"/>
    </location>
</feature>
<feature type="repeat" description="ANK" evidence="1">
    <location>
        <begin position="174"/>
        <end position="206"/>
    </location>
</feature>
<proteinExistence type="predicted"/>
<evidence type="ECO:0000256" key="2">
    <source>
        <dbReference type="SAM" id="MobiDB-lite"/>
    </source>
</evidence>
<dbReference type="PROSITE" id="PS50088">
    <property type="entry name" value="ANK_REPEAT"/>
    <property type="match status" value="3"/>
</dbReference>
<reference evidence="3" key="2">
    <citation type="submission" date="2025-08" db="UniProtKB">
        <authorList>
            <consortium name="Ensembl"/>
        </authorList>
    </citation>
    <scope>IDENTIFICATION</scope>
</reference>
<feature type="region of interest" description="Disordered" evidence="2">
    <location>
        <begin position="356"/>
        <end position="394"/>
    </location>
</feature>
<feature type="repeat" description="ANK" evidence="1">
    <location>
        <begin position="75"/>
        <end position="107"/>
    </location>
</feature>
<dbReference type="InterPro" id="IPR050657">
    <property type="entry name" value="Ankyrin_repeat_domain"/>
</dbReference>
<sequence>MKKLFHFRKKTQPEACVPIPARRDVGVSGESAEEAYRIRKKDVGKLHQAASTGDCPEVQWLLLVKGKDINELDQFNRTALHLACAAGYPDVVSLLVERHCKLDVCDSNHRTPLMKAVQCQQEECVSILLLHGADPNMVDESSSSALHYAASGYSTAIAVKLLEWKADIEAKDGHGFTPLLLAVKNHHEEMVDLFLKNGANVNGCDDCRRTALMIALSSNSTPTSLIKLILQYDVDLSCQDYFGRTIKDYPYSSHAKVYWIMKAPGSLTYLMQDSMLSCRPACSASLTFCTNSFSSMPEYSVPRVSGDFKWTNWGSVVSRHRELVLQYVKSKLNEPCVAEISSPDVTSDISFTSGGPVLDKKVAEQNSPEVSRSRFSDKPGLDDSWSSSDEELDFSIQNPPKLNLKKLITATPQIRRIKDEKSSTVKTELRTCLSHNQTDNEKEDVTDSLLHPSSQAQYSLHPAHLSPGTFSMPVQKLSAPVDSNKRVSENLPKGSTRQKSAATTPTMKEVFSSGQLEDYTEKYHKLQFTQPTLEIKDSFTNQETKKGIKKKEKSDPGHRVVRNPGVSPKRWGFSKAEVSPITLSLPLDAVALGHKQWLRPALSSRASPSTSLKSVTSRTSKHVHFDVVEESSSEVSISRFSDKPGPDDSWSTSDEELDFSIQKPPDLNLKKLINASQQIRRIIDEKSSSVNTELRIFLGHNHSDNETDVTDSLPQPSSQIQYSLNPVHPSPGTFSMSVRKVSAPMDINKEELMDTEEEPKNDGMLMVNNATREQRHDETPNSPSELGAHSMSQKCAVRKDLMSAFTGGEEEDAESPWDSETASESLPKGSMRHISAITNQIIKESISGGQLEGKIIINS</sequence>
<dbReference type="AlphaFoldDB" id="H9H7J2"/>
<dbReference type="Gene3D" id="1.25.40.20">
    <property type="entry name" value="Ankyrin repeat-containing domain"/>
    <property type="match status" value="1"/>
</dbReference>
<dbReference type="PANTHER" id="PTHR24147:SF53">
    <property type="entry name" value="ANKYRIN REPEAT DOMAIN 26"/>
    <property type="match status" value="1"/>
</dbReference>
<feature type="region of interest" description="Disordered" evidence="2">
    <location>
        <begin position="807"/>
        <end position="830"/>
    </location>
</feature>
<dbReference type="InParanoid" id="H9H7J2"/>
<dbReference type="InterPro" id="IPR036770">
    <property type="entry name" value="Ankyrin_rpt-contain_sf"/>
</dbReference>
<feature type="compositionally biased region" description="Basic and acidic residues" evidence="2">
    <location>
        <begin position="371"/>
        <end position="381"/>
    </location>
</feature>
<dbReference type="HOGENOM" id="CLU_334617_0_0_1"/>
<dbReference type="PROSITE" id="PS50297">
    <property type="entry name" value="ANK_REP_REGION"/>
    <property type="match status" value="3"/>
</dbReference>
<dbReference type="Pfam" id="PF12796">
    <property type="entry name" value="Ank_2"/>
    <property type="match status" value="2"/>
</dbReference>
<accession>H9H7J2</accession>
<keyword evidence="4" id="KW-1185">Reference proteome</keyword>
<feature type="compositionally biased region" description="Polar residues" evidence="2">
    <location>
        <begin position="493"/>
        <end position="505"/>
    </location>
</feature>